<evidence type="ECO:0000256" key="6">
    <source>
        <dbReference type="ARBA" id="ARBA00022918"/>
    </source>
</evidence>
<dbReference type="InterPro" id="IPR008042">
    <property type="entry name" value="Retrotrans_Pao"/>
</dbReference>
<dbReference type="GO" id="GO:0006508">
    <property type="term" value="P:proteolysis"/>
    <property type="evidence" value="ECO:0007669"/>
    <property type="project" value="InterPro"/>
</dbReference>
<dbReference type="Proteomes" id="UP001152320">
    <property type="component" value="Chromosome 17"/>
</dbReference>
<reference evidence="9" key="1">
    <citation type="submission" date="2021-10" db="EMBL/GenBank/DDBJ databases">
        <title>Tropical sea cucumber genome reveals ecological adaptation and Cuvierian tubules defense mechanism.</title>
        <authorList>
            <person name="Chen T."/>
        </authorList>
    </citation>
    <scope>NUCLEOTIDE SEQUENCE</scope>
    <source>
        <strain evidence="9">Nanhai2018</strain>
        <tissue evidence="9">Muscle</tissue>
    </source>
</reference>
<dbReference type="SUPFAM" id="SSF53098">
    <property type="entry name" value="Ribonuclease H-like"/>
    <property type="match status" value="1"/>
</dbReference>
<keyword evidence="1" id="KW-0808">Transferase</keyword>
<dbReference type="Gene3D" id="3.30.420.10">
    <property type="entry name" value="Ribonuclease H-like superfamily/Ribonuclease H"/>
    <property type="match status" value="1"/>
</dbReference>
<dbReference type="GO" id="GO:0003676">
    <property type="term" value="F:nucleic acid binding"/>
    <property type="evidence" value="ECO:0007669"/>
    <property type="project" value="InterPro"/>
</dbReference>
<dbReference type="CDD" id="cd01644">
    <property type="entry name" value="RT_pepA17"/>
    <property type="match status" value="1"/>
</dbReference>
<dbReference type="InterPro" id="IPR001969">
    <property type="entry name" value="Aspartic_peptidase_AS"/>
</dbReference>
<organism evidence="9 10">
    <name type="scientific">Holothuria leucospilota</name>
    <name type="common">Black long sea cucumber</name>
    <name type="synonym">Mertensiothuria leucospilota</name>
    <dbReference type="NCBI Taxonomy" id="206669"/>
    <lineage>
        <taxon>Eukaryota</taxon>
        <taxon>Metazoa</taxon>
        <taxon>Echinodermata</taxon>
        <taxon>Eleutherozoa</taxon>
        <taxon>Echinozoa</taxon>
        <taxon>Holothuroidea</taxon>
        <taxon>Aspidochirotacea</taxon>
        <taxon>Aspidochirotida</taxon>
        <taxon>Holothuriidae</taxon>
        <taxon>Holothuria</taxon>
    </lineage>
</organism>
<evidence type="ECO:0000313" key="10">
    <source>
        <dbReference type="Proteomes" id="UP001152320"/>
    </source>
</evidence>
<accession>A0A9Q0YS80</accession>
<protein>
    <recommendedName>
        <fullName evidence="8">Integrase catalytic domain-containing protein</fullName>
    </recommendedName>
</protein>
<gene>
    <name evidence="9" type="ORF">HOLleu_33111</name>
</gene>
<keyword evidence="6" id="KW-0695">RNA-directed DNA polymerase</keyword>
<dbReference type="InterPro" id="IPR021109">
    <property type="entry name" value="Peptidase_aspartic_dom_sf"/>
</dbReference>
<dbReference type="GO" id="GO:0004519">
    <property type="term" value="F:endonuclease activity"/>
    <property type="evidence" value="ECO:0007669"/>
    <property type="project" value="UniProtKB-KW"/>
</dbReference>
<dbReference type="GO" id="GO:0004190">
    <property type="term" value="F:aspartic-type endopeptidase activity"/>
    <property type="evidence" value="ECO:0007669"/>
    <property type="project" value="InterPro"/>
</dbReference>
<dbReference type="SUPFAM" id="SSF56672">
    <property type="entry name" value="DNA/RNA polymerases"/>
    <property type="match status" value="1"/>
</dbReference>
<name>A0A9Q0YS80_HOLLE</name>
<evidence type="ECO:0000256" key="1">
    <source>
        <dbReference type="ARBA" id="ARBA00022679"/>
    </source>
</evidence>
<dbReference type="PROSITE" id="PS50994">
    <property type="entry name" value="INTEGRASE"/>
    <property type="match status" value="1"/>
</dbReference>
<dbReference type="InterPro" id="IPR005312">
    <property type="entry name" value="DUF1759"/>
</dbReference>
<dbReference type="EMBL" id="JAIZAY010000017">
    <property type="protein sequence ID" value="KAJ8025527.1"/>
    <property type="molecule type" value="Genomic_DNA"/>
</dbReference>
<keyword evidence="2" id="KW-0548">Nucleotidyltransferase</keyword>
<evidence type="ECO:0000256" key="2">
    <source>
        <dbReference type="ARBA" id="ARBA00022695"/>
    </source>
</evidence>
<comment type="caution">
    <text evidence="9">The sequence shown here is derived from an EMBL/GenBank/DDBJ whole genome shotgun (WGS) entry which is preliminary data.</text>
</comment>
<feature type="compositionally biased region" description="Basic and acidic residues" evidence="7">
    <location>
        <begin position="129"/>
        <end position="140"/>
    </location>
</feature>
<dbReference type="GO" id="GO:0003964">
    <property type="term" value="F:RNA-directed DNA polymerase activity"/>
    <property type="evidence" value="ECO:0007669"/>
    <property type="project" value="UniProtKB-KW"/>
</dbReference>
<dbReference type="InterPro" id="IPR001584">
    <property type="entry name" value="Integrase_cat-core"/>
</dbReference>
<feature type="region of interest" description="Disordered" evidence="7">
    <location>
        <begin position="91"/>
        <end position="155"/>
    </location>
</feature>
<evidence type="ECO:0000256" key="5">
    <source>
        <dbReference type="ARBA" id="ARBA00022801"/>
    </source>
</evidence>
<feature type="compositionally biased region" description="Polar residues" evidence="7">
    <location>
        <begin position="326"/>
        <end position="346"/>
    </location>
</feature>
<dbReference type="Pfam" id="PF18701">
    <property type="entry name" value="DUF5641"/>
    <property type="match status" value="1"/>
</dbReference>
<feature type="domain" description="Integrase catalytic" evidence="8">
    <location>
        <begin position="1399"/>
        <end position="1587"/>
    </location>
</feature>
<proteinExistence type="predicted"/>
<dbReference type="PANTHER" id="PTHR47331">
    <property type="entry name" value="PHD-TYPE DOMAIN-CONTAINING PROTEIN"/>
    <property type="match status" value="1"/>
</dbReference>
<dbReference type="PANTHER" id="PTHR47331:SF1">
    <property type="entry name" value="GAG-LIKE PROTEIN"/>
    <property type="match status" value="1"/>
</dbReference>
<evidence type="ECO:0000259" key="8">
    <source>
        <dbReference type="PROSITE" id="PS50994"/>
    </source>
</evidence>
<keyword evidence="3" id="KW-0540">Nuclease</keyword>
<feature type="region of interest" description="Disordered" evidence="7">
    <location>
        <begin position="325"/>
        <end position="346"/>
    </location>
</feature>
<evidence type="ECO:0000256" key="3">
    <source>
        <dbReference type="ARBA" id="ARBA00022722"/>
    </source>
</evidence>
<dbReference type="Pfam" id="PF03564">
    <property type="entry name" value="DUF1759"/>
    <property type="match status" value="1"/>
</dbReference>
<sequence length="1704" mass="194227">MDEKKVKRRTSKTRFTRQKRVLETQLQQDGSLEEVTAEFTKLESLLSELQDRHDDYCETIQDTDAYDKEEEYIQTCIDEFMALKVRVKSTVKSNQEPKTDPSAEQSRQAKPPPSEEPEPESLAQEPDNETEKRELNEPTKEVSSPSKLRPKVEKPKMPVFSGDVREYQTFKDDFKHLVDPLYKARDAVTILRGSLSGKPLDLLKGIGTDYKACWECLDLHYGDPRVVSDAVTQDLVKFRALQGGEDGRFCELAHLVRRCYNILSQVGKEADMNNNHMLAVIEKKLTLDDRKVYARSLQQNEKEASLDGLLSFFTDELRTRMRATASIRSSTPHQNKVNLTQRQSADSSPHQKWKKCWVCECDEHWPDQCAKFKELSVADRYKIVKEKRVCFSCLKRAGKEHNMRTCKRKKLCSQENCESFHHALLHKPSGGNIVGFASNDNDVSLPVITTRMGTRDSKTSGNVLLDSGANVTLIRAKVAERLGLKGNPISVDLDVLGGDVQAYQTKVYKLMIYSTDQKEYTISAVGVPEITSVPKASKRVIQRMESALGEKLSRGYGAVDVLIGVDNPEMHGGTTRQVDGYLLRKSPLGWVIFGSSGHSGLSTTVLHVKVTDRTDLTQFWTTEEMGVKLPNCKCELSDNMKMTPNERQQFNGMWESCKKVNDKWLVPYPWKRDPRELPDNKKQCMAKLVSIETRLKKNETSAKLYDDQMKEMVEKGFSRKLSNEEIENYDGPVHYISHHPVIRPEKKSTPVRIVFNSSAAFNGHRLNDYWEKGPDLLNDLFGVLLRFRQLPIAISGDISKMYHQVMIPETDKHVHRFLWRSYEAREPDVYVKEVVTFGDKPAPAMALTALRKTAAEGAAQYPDAANTLTKDSYMDDICTSVHTVQEARDLTRDMDNLLKKGGFKVKGWCSNIPLKDEETEKGERFVPGDAEEQKVLGVVWDPESDDLKYKVKRVDTRGKDVITKRMVLSELAKVFDPIGFTGALLIRGKILMQKLWQAGIGWDEGLPTDDEAQWRRFFTELEQLDGASFHRCLMPKHRPTDLVVFCDASEDAFGAVAYTRWEEDDGTYDVRFLSAKSRVAPLKSLSVPRLELQAAVVASRLYATVKEELSVQLRGVTFLSDSIIALSWIRGQSRQYKSFVANRVAEIQSCTDPSDWHHIPGEYNIADKLSRGTSVDGLEGDWRHGPAFLRLPEEQWPRSIPRAERNEIDKEKKKEKTVLLISQVDIVIDCTTFSSLRKLIRVTAYVFRFLSNLKGKSESKIGPLSVEELAVAETYWIKEAQKDLHDEMRKGTFKSLSPFVKDDIIYVGGRVRNGLLSYDMRHPALLPREHYISYLITLNVHNRGHYGVSTTAAKVRSRYWIVGVTSLAKKIKFRCVSCRALNHKVETQLMADLPAERLAPFTPPFYFTACDYFGPIVVKIGRNKTTKHYGVIFTCLNTRAVHLEVAVDCSTMEFLQVLRRFFAIRGLPKLIQSDNGTQFVGAERQLREMVIGWKKNELQDFCAERQVTWRFITPLAPHQNGCAESLVKSCKHALKKAIGEQRLTPFELHTYLQEVANLVNERPIGRLPNDPDDGTYICPNDILMGRASSRVPQGPFRPSKNPKERLEFVQRIVDAFWKSWIRDVFPLLVPRRKWNVDRRNVKVDDIVLIADPNVVRGQWKLGRITEVYPGSDNRVRNVQVKTSNKVLSRPVTKLVVLCPVEGYE</sequence>
<dbReference type="InterPro" id="IPR012337">
    <property type="entry name" value="RNaseH-like_sf"/>
</dbReference>
<keyword evidence="4" id="KW-0255">Endonuclease</keyword>
<dbReference type="InterPro" id="IPR043502">
    <property type="entry name" value="DNA/RNA_pol_sf"/>
</dbReference>
<dbReference type="GO" id="GO:0015074">
    <property type="term" value="P:DNA integration"/>
    <property type="evidence" value="ECO:0007669"/>
    <property type="project" value="InterPro"/>
</dbReference>
<keyword evidence="5" id="KW-0378">Hydrolase</keyword>
<dbReference type="InterPro" id="IPR036397">
    <property type="entry name" value="RNaseH_sf"/>
</dbReference>
<dbReference type="InterPro" id="IPR040676">
    <property type="entry name" value="DUF5641"/>
</dbReference>
<keyword evidence="10" id="KW-1185">Reference proteome</keyword>
<dbReference type="OrthoDB" id="5985322at2759"/>
<dbReference type="PROSITE" id="PS00141">
    <property type="entry name" value="ASP_PROTEASE"/>
    <property type="match status" value="1"/>
</dbReference>
<evidence type="ECO:0000313" key="9">
    <source>
        <dbReference type="EMBL" id="KAJ8025527.1"/>
    </source>
</evidence>
<evidence type="ECO:0000256" key="7">
    <source>
        <dbReference type="SAM" id="MobiDB-lite"/>
    </source>
</evidence>
<dbReference type="Pfam" id="PF05380">
    <property type="entry name" value="Peptidase_A17"/>
    <property type="match status" value="1"/>
</dbReference>
<evidence type="ECO:0000256" key="4">
    <source>
        <dbReference type="ARBA" id="ARBA00022759"/>
    </source>
</evidence>
<dbReference type="Gene3D" id="2.40.70.10">
    <property type="entry name" value="Acid Proteases"/>
    <property type="match status" value="1"/>
</dbReference>